<organism evidence="2 4">
    <name type="scientific">Salmonella diarizonae</name>
    <dbReference type="NCBI Taxonomy" id="59204"/>
    <lineage>
        <taxon>Bacteria</taxon>
        <taxon>Pseudomonadati</taxon>
        <taxon>Pseudomonadota</taxon>
        <taxon>Gammaproteobacteria</taxon>
        <taxon>Enterobacterales</taxon>
        <taxon>Enterobacteriaceae</taxon>
        <taxon>Salmonella</taxon>
    </lineage>
</organism>
<dbReference type="Proteomes" id="UP000839781">
    <property type="component" value="Unassembled WGS sequence"/>
</dbReference>
<evidence type="ECO:0000313" key="3">
    <source>
        <dbReference type="EMBL" id="ECJ4376100.1"/>
    </source>
</evidence>
<name>A0A2I5HMC5_SALDZ</name>
<dbReference type="Proteomes" id="UP000230639">
    <property type="component" value="Chromosome"/>
</dbReference>
<feature type="transmembrane region" description="Helical" evidence="1">
    <location>
        <begin position="6"/>
        <end position="23"/>
    </location>
</feature>
<dbReference type="AlphaFoldDB" id="A0A2I5HMC5"/>
<reference evidence="3" key="2">
    <citation type="submission" date="2018-05" db="EMBL/GenBank/DDBJ databases">
        <authorList>
            <person name="Ashton P.M."/>
            <person name="Dallman T."/>
            <person name="Nair S."/>
            <person name="De Pinna E."/>
            <person name="Peters T."/>
            <person name="Grant K."/>
        </authorList>
    </citation>
    <scope>NUCLEOTIDE SEQUENCE [LARGE SCALE GENOMIC DNA]</scope>
    <source>
        <strain evidence="3">474878</strain>
    </source>
</reference>
<proteinExistence type="predicted"/>
<accession>A0A2I5HMC5</accession>
<dbReference type="EMBL" id="AAIYJF010000001">
    <property type="protein sequence ID" value="ECJ4376100.1"/>
    <property type="molecule type" value="Genomic_DNA"/>
</dbReference>
<sequence length="63" mass="7290">MRLYACFDFACAFFCIFHMRLLVCKKAALKKLREKEEGSLFRYSFKHALTGVELPGRGIVQTV</sequence>
<keyword evidence="1" id="KW-0812">Transmembrane</keyword>
<evidence type="ECO:0000313" key="2">
    <source>
        <dbReference type="EMBL" id="ATW56726.1"/>
    </source>
</evidence>
<keyword evidence="1" id="KW-1133">Transmembrane helix</keyword>
<evidence type="ECO:0000313" key="4">
    <source>
        <dbReference type="Proteomes" id="UP000230639"/>
    </source>
</evidence>
<gene>
    <name evidence="2" type="ORF">CNQ75_20715</name>
    <name evidence="3" type="ORF">DLB95_01900</name>
</gene>
<keyword evidence="1" id="KW-0472">Membrane</keyword>
<dbReference type="EMBL" id="CP023345">
    <property type="protein sequence ID" value="ATW56726.1"/>
    <property type="molecule type" value="Genomic_DNA"/>
</dbReference>
<protein>
    <submittedName>
        <fullName evidence="2">Uncharacterized protein</fullName>
    </submittedName>
</protein>
<reference evidence="2 4" key="1">
    <citation type="submission" date="2017-09" db="EMBL/GenBank/DDBJ databases">
        <title>Complete genome of Salmonella enterica subsp. diarizonae isolated from stool of a patient with bacterial enteropathy.</title>
        <authorList>
            <person name="Zhou J."/>
            <person name="Chen Q."/>
            <person name="Guo L."/>
            <person name="Fan J."/>
        </authorList>
    </citation>
    <scope>NUCLEOTIDE SEQUENCE [LARGE SCALE GENOMIC DNA]</scope>
    <source>
        <strain evidence="2 4">HZS154</strain>
    </source>
</reference>
<evidence type="ECO:0000256" key="1">
    <source>
        <dbReference type="SAM" id="Phobius"/>
    </source>
</evidence>